<organism evidence="1 2">
    <name type="scientific">Sphingobacterium puteale</name>
    <dbReference type="NCBI Taxonomy" id="2420510"/>
    <lineage>
        <taxon>Bacteria</taxon>
        <taxon>Pseudomonadati</taxon>
        <taxon>Bacteroidota</taxon>
        <taxon>Sphingobacteriia</taxon>
        <taxon>Sphingobacteriales</taxon>
        <taxon>Sphingobacteriaceae</taxon>
        <taxon>Sphingobacterium</taxon>
    </lineage>
</organism>
<dbReference type="Proteomes" id="UP000282423">
    <property type="component" value="Unassembled WGS sequence"/>
</dbReference>
<evidence type="ECO:0000313" key="2">
    <source>
        <dbReference type="Proteomes" id="UP000282423"/>
    </source>
</evidence>
<reference evidence="1 2" key="1">
    <citation type="submission" date="2018-10" db="EMBL/GenBank/DDBJ databases">
        <title>Sphingobacterium sp. M05W1-28.</title>
        <authorList>
            <person name="Cai H."/>
        </authorList>
    </citation>
    <scope>NUCLEOTIDE SEQUENCE [LARGE SCALE GENOMIC DNA]</scope>
    <source>
        <strain evidence="1 2">M05W1-28</strain>
    </source>
</reference>
<evidence type="ECO:0000313" key="1">
    <source>
        <dbReference type="EMBL" id="RKO71999.1"/>
    </source>
</evidence>
<proteinExistence type="predicted"/>
<sequence length="156" mass="18207">MKQTRKEGMLEISELKAFDGIYNNVSSQEEDAEFSSLWNQLILRDKIDLLDFRNAKIRLSTIGNNQIKATWLLGDTAKKSILLDGKLKDNYFVSRHNRIIIPIPLIYGQIKNNQFQLWLGQDNQLHLDRLQNRWGWVFVFLAGADNTSSYKYEKAK</sequence>
<comment type="caution">
    <text evidence="1">The sequence shown here is derived from an EMBL/GenBank/DDBJ whole genome shotgun (WGS) entry which is preliminary data.</text>
</comment>
<dbReference type="EMBL" id="RBWS01000006">
    <property type="protein sequence ID" value="RKO71999.1"/>
    <property type="molecule type" value="Genomic_DNA"/>
</dbReference>
<accession>A0A420W0D3</accession>
<name>A0A420W0D3_9SPHI</name>
<keyword evidence="2" id="KW-1185">Reference proteome</keyword>
<gene>
    <name evidence="1" type="ORF">D7322_07780</name>
</gene>
<protein>
    <submittedName>
        <fullName evidence="1">Uncharacterized protein</fullName>
    </submittedName>
</protein>
<dbReference type="AlphaFoldDB" id="A0A420W0D3"/>